<dbReference type="InterPro" id="IPR001623">
    <property type="entry name" value="DnaJ_domain"/>
</dbReference>
<dbReference type="Proteomes" id="UP001359559">
    <property type="component" value="Unassembled WGS sequence"/>
</dbReference>
<dbReference type="PANTHER" id="PTHR45432:SF6">
    <property type="entry name" value="J DOMAIN-CONTAINING PROTEIN"/>
    <property type="match status" value="1"/>
</dbReference>
<dbReference type="PROSITE" id="PS00636">
    <property type="entry name" value="DNAJ_1"/>
    <property type="match status" value="1"/>
</dbReference>
<feature type="domain" description="J" evidence="1">
    <location>
        <begin position="17"/>
        <end position="88"/>
    </location>
</feature>
<evidence type="ECO:0000313" key="3">
    <source>
        <dbReference type="Proteomes" id="UP001359559"/>
    </source>
</evidence>
<dbReference type="AlphaFoldDB" id="A0AAN9PLN9"/>
<reference evidence="2 3" key="1">
    <citation type="submission" date="2024-01" db="EMBL/GenBank/DDBJ databases">
        <title>The genomes of 5 underutilized Papilionoideae crops provide insights into root nodulation and disease resistance.</title>
        <authorList>
            <person name="Yuan L."/>
        </authorList>
    </citation>
    <scope>NUCLEOTIDE SEQUENCE [LARGE SCALE GENOMIC DNA]</scope>
    <source>
        <strain evidence="2">LY-2023</strain>
        <tissue evidence="2">Leaf</tissue>
    </source>
</reference>
<protein>
    <recommendedName>
        <fullName evidence="1">J domain-containing protein</fullName>
    </recommendedName>
</protein>
<dbReference type="Gene3D" id="1.10.287.110">
    <property type="entry name" value="DnaJ domain"/>
    <property type="match status" value="1"/>
</dbReference>
<gene>
    <name evidence="2" type="ORF">RJT34_12738</name>
</gene>
<sequence>MPTTVNFAENPLLFFYSGDRAAAFSRGHPYKPSCRKLWRRGGPLAKLYHPDAAVRQSPENAGGEFIEIRNVYEMLSDPSVRAMYDLSLTAVNGGRHRRYPSQLSRNMCSEFYTTRRWETDQCW</sequence>
<dbReference type="SUPFAM" id="SSF46565">
    <property type="entry name" value="Chaperone J-domain"/>
    <property type="match status" value="1"/>
</dbReference>
<accession>A0AAN9PLN9</accession>
<proteinExistence type="predicted"/>
<evidence type="ECO:0000313" key="2">
    <source>
        <dbReference type="EMBL" id="KAK7301862.1"/>
    </source>
</evidence>
<dbReference type="PANTHER" id="PTHR45432">
    <property type="entry name" value="CHAPERONE PROTEIN DNAJ 11, CHLOROPLASTIC-LIKE"/>
    <property type="match status" value="1"/>
</dbReference>
<dbReference type="InterPro" id="IPR036869">
    <property type="entry name" value="J_dom_sf"/>
</dbReference>
<organism evidence="2 3">
    <name type="scientific">Clitoria ternatea</name>
    <name type="common">Butterfly pea</name>
    <dbReference type="NCBI Taxonomy" id="43366"/>
    <lineage>
        <taxon>Eukaryota</taxon>
        <taxon>Viridiplantae</taxon>
        <taxon>Streptophyta</taxon>
        <taxon>Embryophyta</taxon>
        <taxon>Tracheophyta</taxon>
        <taxon>Spermatophyta</taxon>
        <taxon>Magnoliopsida</taxon>
        <taxon>eudicotyledons</taxon>
        <taxon>Gunneridae</taxon>
        <taxon>Pentapetalae</taxon>
        <taxon>rosids</taxon>
        <taxon>fabids</taxon>
        <taxon>Fabales</taxon>
        <taxon>Fabaceae</taxon>
        <taxon>Papilionoideae</taxon>
        <taxon>50 kb inversion clade</taxon>
        <taxon>NPAAA clade</taxon>
        <taxon>indigoferoid/millettioid clade</taxon>
        <taxon>Phaseoleae</taxon>
        <taxon>Clitoria</taxon>
    </lineage>
</organism>
<comment type="caution">
    <text evidence="2">The sequence shown here is derived from an EMBL/GenBank/DDBJ whole genome shotgun (WGS) entry which is preliminary data.</text>
</comment>
<dbReference type="InterPro" id="IPR018253">
    <property type="entry name" value="DnaJ_domain_CS"/>
</dbReference>
<dbReference type="EMBL" id="JAYKXN010000003">
    <property type="protein sequence ID" value="KAK7301862.1"/>
    <property type="molecule type" value="Genomic_DNA"/>
</dbReference>
<name>A0AAN9PLN9_CLITE</name>
<dbReference type="Pfam" id="PF00226">
    <property type="entry name" value="DnaJ"/>
    <property type="match status" value="1"/>
</dbReference>
<evidence type="ECO:0000259" key="1">
    <source>
        <dbReference type="PROSITE" id="PS50076"/>
    </source>
</evidence>
<dbReference type="PROSITE" id="PS50076">
    <property type="entry name" value="DNAJ_2"/>
    <property type="match status" value="1"/>
</dbReference>
<keyword evidence="3" id="KW-1185">Reference proteome</keyword>